<dbReference type="AlphaFoldDB" id="A0A316KT56"/>
<dbReference type="Gene3D" id="3.40.50.1110">
    <property type="entry name" value="SGNH hydrolase"/>
    <property type="match status" value="1"/>
</dbReference>
<feature type="domain" description="SGNH hydrolase-type esterase" evidence="2">
    <location>
        <begin position="29"/>
        <end position="208"/>
    </location>
</feature>
<dbReference type="Proteomes" id="UP000245762">
    <property type="component" value="Unassembled WGS sequence"/>
</dbReference>
<dbReference type="GO" id="GO:0016788">
    <property type="term" value="F:hydrolase activity, acting on ester bonds"/>
    <property type="evidence" value="ECO:0007669"/>
    <property type="project" value="UniProtKB-ARBA"/>
</dbReference>
<dbReference type="InterPro" id="IPR036514">
    <property type="entry name" value="SGNH_hydro_sf"/>
</dbReference>
<dbReference type="PANTHER" id="PTHR43784">
    <property type="entry name" value="GDSL-LIKE LIPASE/ACYLHYDROLASE, PUTATIVE (AFU_ORTHOLOGUE AFUA_2G00820)-RELATED"/>
    <property type="match status" value="1"/>
</dbReference>
<dbReference type="RefSeq" id="WP_109665709.1">
    <property type="nucleotide sequence ID" value="NZ_QGEG01000006.1"/>
</dbReference>
<reference evidence="3 4" key="1">
    <citation type="submission" date="2018-05" db="EMBL/GenBank/DDBJ databases">
        <title>Complete genome sequence of Flagellimonas aquimarina ECD12 isolated from seaweed Ecklonia cava.</title>
        <authorList>
            <person name="Choi S."/>
            <person name="Seong C."/>
        </authorList>
    </citation>
    <scope>NUCLEOTIDE SEQUENCE [LARGE SCALE GENOMIC DNA]</scope>
    <source>
        <strain evidence="3 4">ECD12</strain>
    </source>
</reference>
<keyword evidence="4" id="KW-1185">Reference proteome</keyword>
<accession>A0A316KT56</accession>
<proteinExistence type="predicted"/>
<feature type="signal peptide" evidence="1">
    <location>
        <begin position="1"/>
        <end position="20"/>
    </location>
</feature>
<dbReference type="Pfam" id="PF13472">
    <property type="entry name" value="Lipase_GDSL_2"/>
    <property type="match status" value="1"/>
</dbReference>
<organism evidence="3 4">
    <name type="scientific">Flagellimonas aquimarina</name>
    <dbReference type="NCBI Taxonomy" id="2201895"/>
    <lineage>
        <taxon>Bacteria</taxon>
        <taxon>Pseudomonadati</taxon>
        <taxon>Bacteroidota</taxon>
        <taxon>Flavobacteriia</taxon>
        <taxon>Flavobacteriales</taxon>
        <taxon>Flavobacteriaceae</taxon>
        <taxon>Flagellimonas</taxon>
    </lineage>
</organism>
<sequence length="221" mass="24674">MFKCISLLFLLFLGPISSTGQNKDISFLALGDSYTAATSESQVNGWTQQLVQILKKKGVALDTPIILAKAGWTSTDLLSNIEAQQPVSSFGLVSLLIGVNNQYKGKDINIFKEEFPQLLKTSIALAQNNPKNVFVLSIPDWSVTPFARLRDKKKIVKELTNYNTIIEEEAKKHNVMFIDITQSSRNAALNPSLIASDSLHPSKKMYKIWAKKISKKLLKQF</sequence>
<dbReference type="CDD" id="cd01832">
    <property type="entry name" value="SGNH_hydrolase_like_1"/>
    <property type="match status" value="1"/>
</dbReference>
<evidence type="ECO:0000313" key="4">
    <source>
        <dbReference type="Proteomes" id="UP000245762"/>
    </source>
</evidence>
<dbReference type="PANTHER" id="PTHR43784:SF2">
    <property type="entry name" value="GDSL-LIKE LIPASE_ACYLHYDROLASE, PUTATIVE (AFU_ORTHOLOGUE AFUA_2G00820)-RELATED"/>
    <property type="match status" value="1"/>
</dbReference>
<evidence type="ECO:0000259" key="2">
    <source>
        <dbReference type="Pfam" id="PF13472"/>
    </source>
</evidence>
<feature type="chain" id="PRO_5016256435" evidence="1">
    <location>
        <begin position="21"/>
        <end position="221"/>
    </location>
</feature>
<comment type="caution">
    <text evidence="3">The sequence shown here is derived from an EMBL/GenBank/DDBJ whole genome shotgun (WGS) entry which is preliminary data.</text>
</comment>
<gene>
    <name evidence="3" type="ORF">DKG77_16630</name>
</gene>
<evidence type="ECO:0000313" key="3">
    <source>
        <dbReference type="EMBL" id="PWL37392.1"/>
    </source>
</evidence>
<name>A0A316KT56_9FLAO</name>
<dbReference type="EMBL" id="QGEG01000006">
    <property type="protein sequence ID" value="PWL37392.1"/>
    <property type="molecule type" value="Genomic_DNA"/>
</dbReference>
<dbReference type="OrthoDB" id="158267at2"/>
<keyword evidence="1" id="KW-0732">Signal</keyword>
<evidence type="ECO:0000256" key="1">
    <source>
        <dbReference type="SAM" id="SignalP"/>
    </source>
</evidence>
<dbReference type="InterPro" id="IPR013830">
    <property type="entry name" value="SGNH_hydro"/>
</dbReference>
<dbReference type="InterPro" id="IPR053140">
    <property type="entry name" value="GDSL_Rv0518-like"/>
</dbReference>
<protein>
    <submittedName>
        <fullName evidence="3">Lysophospholipase</fullName>
    </submittedName>
</protein>
<dbReference type="SUPFAM" id="SSF52266">
    <property type="entry name" value="SGNH hydrolase"/>
    <property type="match status" value="1"/>
</dbReference>